<feature type="transmembrane region" description="Helical" evidence="7">
    <location>
        <begin position="257"/>
        <end position="276"/>
    </location>
</feature>
<organism evidence="9 10">
    <name type="scientific">Planifilum fimeticola</name>
    <dbReference type="NCBI Taxonomy" id="201975"/>
    <lineage>
        <taxon>Bacteria</taxon>
        <taxon>Bacillati</taxon>
        <taxon>Bacillota</taxon>
        <taxon>Bacilli</taxon>
        <taxon>Bacillales</taxon>
        <taxon>Thermoactinomycetaceae</taxon>
        <taxon>Planifilum</taxon>
    </lineage>
</organism>
<dbReference type="Gene3D" id="1.10.3720.10">
    <property type="entry name" value="MetI-like"/>
    <property type="match status" value="1"/>
</dbReference>
<comment type="caution">
    <text evidence="9">The sequence shown here is derived from an EMBL/GenBank/DDBJ whole genome shotgun (WGS) entry which is preliminary data.</text>
</comment>
<dbReference type="InterPro" id="IPR035906">
    <property type="entry name" value="MetI-like_sf"/>
</dbReference>
<dbReference type="GO" id="GO:0055085">
    <property type="term" value="P:transmembrane transport"/>
    <property type="evidence" value="ECO:0007669"/>
    <property type="project" value="InterPro"/>
</dbReference>
<dbReference type="PROSITE" id="PS50928">
    <property type="entry name" value="ABC_TM1"/>
    <property type="match status" value="1"/>
</dbReference>
<dbReference type="EMBL" id="PVNE01000002">
    <property type="protein sequence ID" value="PRX42233.1"/>
    <property type="molecule type" value="Genomic_DNA"/>
</dbReference>
<evidence type="ECO:0000256" key="3">
    <source>
        <dbReference type="ARBA" id="ARBA00022475"/>
    </source>
</evidence>
<evidence type="ECO:0000259" key="8">
    <source>
        <dbReference type="PROSITE" id="PS50928"/>
    </source>
</evidence>
<dbReference type="Proteomes" id="UP000237797">
    <property type="component" value="Unassembled WGS sequence"/>
</dbReference>
<evidence type="ECO:0000256" key="1">
    <source>
        <dbReference type="ARBA" id="ARBA00004651"/>
    </source>
</evidence>
<keyword evidence="6 7" id="KW-0472">Membrane</keyword>
<accession>A0A2T0LIG6</accession>
<dbReference type="InterPro" id="IPR000515">
    <property type="entry name" value="MetI-like"/>
</dbReference>
<dbReference type="SUPFAM" id="SSF161098">
    <property type="entry name" value="MetI-like"/>
    <property type="match status" value="1"/>
</dbReference>
<evidence type="ECO:0000256" key="6">
    <source>
        <dbReference type="ARBA" id="ARBA00023136"/>
    </source>
</evidence>
<evidence type="ECO:0000256" key="4">
    <source>
        <dbReference type="ARBA" id="ARBA00022692"/>
    </source>
</evidence>
<keyword evidence="5 7" id="KW-1133">Transmembrane helix</keyword>
<reference evidence="9 10" key="1">
    <citation type="submission" date="2018-03" db="EMBL/GenBank/DDBJ databases">
        <title>Genomic Encyclopedia of Archaeal and Bacterial Type Strains, Phase II (KMG-II): from individual species to whole genera.</title>
        <authorList>
            <person name="Goeker M."/>
        </authorList>
    </citation>
    <scope>NUCLEOTIDE SEQUENCE [LARGE SCALE GENOMIC DNA]</scope>
    <source>
        <strain evidence="9 10">DSM 44946</strain>
    </source>
</reference>
<gene>
    <name evidence="9" type="ORF">CLV97_10215</name>
</gene>
<comment type="subcellular location">
    <subcellularLocation>
        <location evidence="1 7">Cell membrane</location>
        <topology evidence="1 7">Multi-pass membrane protein</topology>
    </subcellularLocation>
</comment>
<keyword evidence="4 7" id="KW-0812">Transmembrane</keyword>
<dbReference type="GO" id="GO:0005886">
    <property type="term" value="C:plasma membrane"/>
    <property type="evidence" value="ECO:0007669"/>
    <property type="project" value="UniProtKB-SubCell"/>
</dbReference>
<keyword evidence="10" id="KW-1185">Reference proteome</keyword>
<dbReference type="PANTHER" id="PTHR43744">
    <property type="entry name" value="ABC TRANSPORTER PERMEASE PROTEIN MG189-RELATED-RELATED"/>
    <property type="match status" value="1"/>
</dbReference>
<comment type="similarity">
    <text evidence="7">Belongs to the binding-protein-dependent transport system permease family.</text>
</comment>
<dbReference type="RefSeq" id="WP_245891317.1">
    <property type="nucleotide sequence ID" value="NZ_PVNE01000002.1"/>
</dbReference>
<evidence type="ECO:0000256" key="5">
    <source>
        <dbReference type="ARBA" id="ARBA00022989"/>
    </source>
</evidence>
<sequence length="291" mass="32905">MRYRSTGGKIADAINAFVLLLIALSMLFPFVYIFAVSFSSLEEVLKNELLLWPKEWVTDAYRYILSSEQFIRSFFVTVFVTVVGTFVNMAFTTTMAYGLSRPVPGQKQLLFMVVFTLLFSAGMIPTYMVVRATGLIDSLWALILPAAINPFNLIVMRQFFLNIPEELHEAAIIDGANHLQIFWRIILPLSKPALAAISLFYAVVHWNNYFSGILYINDPAKWPLQVILRQIVIVNEPNAALRGGQQMLENPPPPETVQMAAILLATLPILFVYPFLQRYFVKGVMLGSVKE</sequence>
<feature type="transmembrane region" description="Helical" evidence="7">
    <location>
        <begin position="181"/>
        <end position="204"/>
    </location>
</feature>
<evidence type="ECO:0000313" key="9">
    <source>
        <dbReference type="EMBL" id="PRX42233.1"/>
    </source>
</evidence>
<evidence type="ECO:0000256" key="2">
    <source>
        <dbReference type="ARBA" id="ARBA00022448"/>
    </source>
</evidence>
<evidence type="ECO:0000313" key="10">
    <source>
        <dbReference type="Proteomes" id="UP000237797"/>
    </source>
</evidence>
<feature type="transmembrane region" description="Helical" evidence="7">
    <location>
        <begin position="74"/>
        <end position="97"/>
    </location>
</feature>
<dbReference type="AlphaFoldDB" id="A0A2T0LIG6"/>
<name>A0A2T0LIG6_9BACL</name>
<dbReference type="PANTHER" id="PTHR43744:SF9">
    <property type="entry name" value="POLYGALACTURONAN_RHAMNOGALACTURONAN TRANSPORT SYSTEM PERMEASE PROTEIN YTCP"/>
    <property type="match status" value="1"/>
</dbReference>
<keyword evidence="2 7" id="KW-0813">Transport</keyword>
<keyword evidence="3" id="KW-1003">Cell membrane</keyword>
<dbReference type="CDD" id="cd06261">
    <property type="entry name" value="TM_PBP2"/>
    <property type="match status" value="1"/>
</dbReference>
<protein>
    <submittedName>
        <fullName evidence="9">Carbohydrate ABC transporter membrane protein 2 (CUT1 family)</fullName>
    </submittedName>
</protein>
<feature type="transmembrane region" description="Helical" evidence="7">
    <location>
        <begin position="139"/>
        <end position="160"/>
    </location>
</feature>
<feature type="domain" description="ABC transmembrane type-1" evidence="8">
    <location>
        <begin position="74"/>
        <end position="275"/>
    </location>
</feature>
<proteinExistence type="inferred from homology"/>
<evidence type="ECO:0000256" key="7">
    <source>
        <dbReference type="RuleBase" id="RU363032"/>
    </source>
</evidence>
<feature type="transmembrane region" description="Helical" evidence="7">
    <location>
        <begin position="109"/>
        <end position="127"/>
    </location>
</feature>
<dbReference type="Pfam" id="PF00528">
    <property type="entry name" value="BPD_transp_1"/>
    <property type="match status" value="1"/>
</dbReference>
<feature type="transmembrane region" description="Helical" evidence="7">
    <location>
        <begin position="12"/>
        <end position="35"/>
    </location>
</feature>